<dbReference type="AlphaFoldDB" id="A0A1G1XM31"/>
<dbReference type="EMBL" id="MHHY01000006">
    <property type="protein sequence ID" value="OGY40660.1"/>
    <property type="molecule type" value="Genomic_DNA"/>
</dbReference>
<sequence>MENKNKKGRDLLLELERTGQYVFHGSEDGEIEVFEPRQAFNFIGGKKVEDDKPGVHATPVVAVAIFMALFNGKNCPRGFSSSFVWDKNKHKVIFSATKQGIDQLKMGDASGYVYIFDKGLFQWRKHIEYISYNVAKPIKKIKVDFSDLPEDIKIISDFGK</sequence>
<comment type="caution">
    <text evidence="1">The sequence shown here is derived from an EMBL/GenBank/DDBJ whole genome shotgun (WGS) entry which is preliminary data.</text>
</comment>
<organism evidence="1 2">
    <name type="scientific">Candidatus Brennerbacteria bacterium RIFOXYD1_FULL_41_16</name>
    <dbReference type="NCBI Taxonomy" id="1797529"/>
    <lineage>
        <taxon>Bacteria</taxon>
        <taxon>Candidatus Brenneribacteriota</taxon>
    </lineage>
</organism>
<dbReference type="Proteomes" id="UP000178570">
    <property type="component" value="Unassembled WGS sequence"/>
</dbReference>
<evidence type="ECO:0000313" key="1">
    <source>
        <dbReference type="EMBL" id="OGY40660.1"/>
    </source>
</evidence>
<reference evidence="1 2" key="1">
    <citation type="journal article" date="2016" name="Nat. Commun.">
        <title>Thousands of microbial genomes shed light on interconnected biogeochemical processes in an aquifer system.</title>
        <authorList>
            <person name="Anantharaman K."/>
            <person name="Brown C.T."/>
            <person name="Hug L.A."/>
            <person name="Sharon I."/>
            <person name="Castelle C.J."/>
            <person name="Probst A.J."/>
            <person name="Thomas B.C."/>
            <person name="Singh A."/>
            <person name="Wilkins M.J."/>
            <person name="Karaoz U."/>
            <person name="Brodie E.L."/>
            <person name="Williams K.H."/>
            <person name="Hubbard S.S."/>
            <person name="Banfield J.F."/>
        </authorList>
    </citation>
    <scope>NUCLEOTIDE SEQUENCE [LARGE SCALE GENOMIC DNA]</scope>
</reference>
<protein>
    <submittedName>
        <fullName evidence="1">Uncharacterized protein</fullName>
    </submittedName>
</protein>
<accession>A0A1G1XM31</accession>
<name>A0A1G1XM31_9BACT</name>
<dbReference type="STRING" id="1797529.A2570_00810"/>
<evidence type="ECO:0000313" key="2">
    <source>
        <dbReference type="Proteomes" id="UP000178570"/>
    </source>
</evidence>
<gene>
    <name evidence="1" type="ORF">A2570_00810</name>
</gene>
<proteinExistence type="predicted"/>